<dbReference type="KEGG" id="tvd:SG34_001245"/>
<dbReference type="GO" id="GO:0004181">
    <property type="term" value="F:metallocarboxypeptidase activity"/>
    <property type="evidence" value="ECO:0007669"/>
    <property type="project" value="InterPro"/>
</dbReference>
<dbReference type="InterPro" id="IPR029062">
    <property type="entry name" value="Class_I_gatase-like"/>
</dbReference>
<dbReference type="InterPro" id="IPR000834">
    <property type="entry name" value="Peptidase_M14"/>
</dbReference>
<dbReference type="SUPFAM" id="SSF52317">
    <property type="entry name" value="Class I glutamine amidotransferase-like"/>
    <property type="match status" value="1"/>
</dbReference>
<dbReference type="Proteomes" id="UP000032352">
    <property type="component" value="Chromosome"/>
</dbReference>
<organism evidence="2 3">
    <name type="scientific">Thalassomonas viridans</name>
    <dbReference type="NCBI Taxonomy" id="137584"/>
    <lineage>
        <taxon>Bacteria</taxon>
        <taxon>Pseudomonadati</taxon>
        <taxon>Pseudomonadota</taxon>
        <taxon>Gammaproteobacteria</taxon>
        <taxon>Alteromonadales</taxon>
        <taxon>Colwelliaceae</taxon>
        <taxon>Thalassomonas</taxon>
    </lineage>
</organism>
<dbReference type="Gene3D" id="3.40.50.880">
    <property type="match status" value="1"/>
</dbReference>
<dbReference type="Pfam" id="PF00246">
    <property type="entry name" value="Peptidase_M14"/>
    <property type="match status" value="1"/>
</dbReference>
<accession>A0AAE9Z3W9</accession>
<dbReference type="AlphaFoldDB" id="A0AAE9Z3W9"/>
<sequence length="864" mass="97659">MFFQRLFAHSLIGGLFFSLVLNIASAAPLTDYLGKGNNYLPGVPEPAAVLGFEVGDRQIRHDQLLNYFQRLGQSSSRVKLTPIGQTNQFRQQLLVTISSEENLANLDALLEKRSVRVLMADKKAGKNQSTGEPLVVWLGYSVHGDEISGANAAMLAAYHYAASRDKEVTDMLAETIIVMEPSLNPDGMDRFVNWVTTFRGTAENSDSNHIEHHQGWPSGRTNHFWFDLNRDWLLLSQKETRNRLKYFHYYQPNVLGDYHEMGANSSYFFQPGIPTRTHPLTPKENTRLTQTLAGFHAKALDQEQRLYFSEENYDDFYYGKGSTYPDINGSIGILFEQASSRGMQQDTINGLLTFDFGIKNQLLTSLSTVEGAWKNKDKLIAYRTNFYRQGLKLAAKEKFSGYLLHEAKDKQRLVAFLHKLQQHQIEVYPLVEDYSHNGKQYRKEDTYYIPLEQPQYRVIQALFNQETNFRDNTFYDVSGWTMALAMNIEFRKVERTWGLELAKNTWQPSEVKPEAIQQNAYAYAFEWHHFLAPKMLNQLLAQGVKAKVATKAFTAAVNNKNRAFKPGTVVISAGQQQKANWRELVAEASQNNKIEVISFSTGFTPKGIDFGSNSLRPLSQVKVLLVGGVGVSQYEAGEIRYYLDEILDIPVSVVEKQRLGKIDLAGYSHLIFVDGNYSSLPEASVNKLTAWVKGGGTLFAQKRAAKWLAAKELLQADFVSKKQLDQLFDTESLTYGDKEALAGRKRIAGAIFNTRLDTSHPLAYGYDRPELPVFRNSTLIMDRPNQPFVSVASYTEEPLLSGYTDRNLINRIANNTALVAHNLGKGRVIATTDNFVFRGYWYGSAKLLANSLFFAKAFNTPVSK</sequence>
<reference evidence="2 3" key="1">
    <citation type="journal article" date="2015" name="Genome Announc.">
        <title>Draft Genome Sequences of Marine Isolates of Thalassomonas viridans and Thalassomonas actiniarum.</title>
        <authorList>
            <person name="Olonade I."/>
            <person name="van Zyl L.J."/>
            <person name="Trindade M."/>
        </authorList>
    </citation>
    <scope>NUCLEOTIDE SEQUENCE [LARGE SCALE GENOMIC DNA]</scope>
    <source>
        <strain evidence="2 3">XOM25</strain>
    </source>
</reference>
<dbReference type="Gene3D" id="3.40.630.10">
    <property type="entry name" value="Zn peptidases"/>
    <property type="match status" value="1"/>
</dbReference>
<reference evidence="2 3" key="2">
    <citation type="journal article" date="2022" name="Mar. Drugs">
        <title>Bioassay-Guided Fractionation Leads to the Detection of Cholic Acid Generated by the Rare Thalassomonas sp.</title>
        <authorList>
            <person name="Pheiffer F."/>
            <person name="Schneider Y.K."/>
            <person name="Hansen E.H."/>
            <person name="Andersen J.H."/>
            <person name="Isaksson J."/>
            <person name="Busche T."/>
            <person name="R C."/>
            <person name="Kalinowski J."/>
            <person name="Zyl L.V."/>
            <person name="Trindade M."/>
        </authorList>
    </citation>
    <scope>NUCLEOTIDE SEQUENCE [LARGE SCALE GENOMIC DNA]</scope>
    <source>
        <strain evidence="2 3">XOM25</strain>
    </source>
</reference>
<gene>
    <name evidence="2" type="ORF">SG34_001245</name>
</gene>
<keyword evidence="3" id="KW-1185">Reference proteome</keyword>
<name>A0AAE9Z3W9_9GAMM</name>
<dbReference type="GO" id="GO:0008270">
    <property type="term" value="F:zinc ion binding"/>
    <property type="evidence" value="ECO:0007669"/>
    <property type="project" value="InterPro"/>
</dbReference>
<protein>
    <recommendedName>
        <fullName evidence="1">Peptidase M14 domain-containing protein</fullName>
    </recommendedName>
</protein>
<evidence type="ECO:0000313" key="3">
    <source>
        <dbReference type="Proteomes" id="UP000032352"/>
    </source>
</evidence>
<evidence type="ECO:0000259" key="1">
    <source>
        <dbReference type="Pfam" id="PF00246"/>
    </source>
</evidence>
<feature type="domain" description="Peptidase M14" evidence="1">
    <location>
        <begin position="66"/>
        <end position="270"/>
    </location>
</feature>
<proteinExistence type="predicted"/>
<dbReference type="GO" id="GO:0006508">
    <property type="term" value="P:proteolysis"/>
    <property type="evidence" value="ECO:0007669"/>
    <property type="project" value="InterPro"/>
</dbReference>
<dbReference type="CDD" id="cd03143">
    <property type="entry name" value="A4_beta-galactosidase_middle_domain"/>
    <property type="match status" value="1"/>
</dbReference>
<dbReference type="RefSeq" id="WP_044841110.1">
    <property type="nucleotide sequence ID" value="NZ_CP059733.1"/>
</dbReference>
<dbReference type="EMBL" id="CP059733">
    <property type="protein sequence ID" value="WDE05599.1"/>
    <property type="molecule type" value="Genomic_DNA"/>
</dbReference>
<dbReference type="SUPFAM" id="SSF53187">
    <property type="entry name" value="Zn-dependent exopeptidases"/>
    <property type="match status" value="1"/>
</dbReference>
<evidence type="ECO:0000313" key="2">
    <source>
        <dbReference type="EMBL" id="WDE05599.1"/>
    </source>
</evidence>